<evidence type="ECO:0000313" key="2">
    <source>
        <dbReference type="EMBL" id="NCD71638.1"/>
    </source>
</evidence>
<dbReference type="AlphaFoldDB" id="A0A965ZKE0"/>
<dbReference type="RefSeq" id="WP_166587581.1">
    <property type="nucleotide sequence ID" value="NZ_WWEO01000044.1"/>
</dbReference>
<organism evidence="2 3">
    <name type="scientific">Mucilaginibacter agri</name>
    <dbReference type="NCBI Taxonomy" id="2695265"/>
    <lineage>
        <taxon>Bacteria</taxon>
        <taxon>Pseudomonadati</taxon>
        <taxon>Bacteroidota</taxon>
        <taxon>Sphingobacteriia</taxon>
        <taxon>Sphingobacteriales</taxon>
        <taxon>Sphingobacteriaceae</taxon>
        <taxon>Mucilaginibacter</taxon>
    </lineage>
</organism>
<name>A0A965ZKE0_9SPHI</name>
<proteinExistence type="predicted"/>
<dbReference type="Gene3D" id="1.50.10.10">
    <property type="match status" value="1"/>
</dbReference>
<accession>A0A965ZKE0</accession>
<comment type="caution">
    <text evidence="2">The sequence shown here is derived from an EMBL/GenBank/DDBJ whole genome shotgun (WGS) entry which is preliminary data.</text>
</comment>
<reference evidence="2" key="1">
    <citation type="submission" date="2020-01" db="EMBL/GenBank/DDBJ databases">
        <authorList>
            <person name="Seo Y.L."/>
        </authorList>
    </citation>
    <scope>NUCLEOTIDE SEQUENCE</scope>
    <source>
        <strain evidence="2">R11</strain>
    </source>
</reference>
<dbReference type="Proteomes" id="UP000638732">
    <property type="component" value="Unassembled WGS sequence"/>
</dbReference>
<evidence type="ECO:0008006" key="4">
    <source>
        <dbReference type="Google" id="ProtNLM"/>
    </source>
</evidence>
<dbReference type="EMBL" id="WWEO01000044">
    <property type="protein sequence ID" value="NCD71638.1"/>
    <property type="molecule type" value="Genomic_DNA"/>
</dbReference>
<gene>
    <name evidence="2" type="ORF">GSY63_19895</name>
</gene>
<feature type="chain" id="PRO_5037696717" description="Alpha-L-rhamnosidase six-hairpin glycosidase domain-containing protein" evidence="1">
    <location>
        <begin position="19"/>
        <end position="649"/>
    </location>
</feature>
<keyword evidence="3" id="KW-1185">Reference proteome</keyword>
<sequence>MRKLLVAIFLLNSFIVEAQIKASGILQNVNNAKAKIINGVSSVSALDGHNPIELTFTTHTCIGINREGDKWYVLPLNADSGKVSANTNLWVLPQDPFSKDHAYLIKLSGRDSVSAVAEKGRLKVKVYSPKFELHTAEARPHSDCFNNRYTLNIQSGDTLANALAGFYWGTMLQSVIEKTKAKNYPYSSGYVISTLNPRAYAGSYPDVDHEFQIKGRLAFASDLDVDMVKRMIELQFKLMQDDPEGLFRAPCSVQPSGEREYHIRRNSQNGKENADMFLLTGNMEVLEESFHYFEATKDLSWLTKNIENLENAASLTIANTDKYGRVWSDVYYEDQVMKDGRETMSGALAAYTFQLLAQMESILNRADKSNYYAEFSKKIARQLVQPLPQGFWDEKEQRFVDWIDRNGVTHDHIHLLANILPVTFGFATEAQAQAVAKLVDSHLAEFQRFPSFISADVGAYNKSEIGDGGPYDLCAAGRYWWWDASYWRKRNDNDMLFKQLKTVALEAVKDSFYMGERYDMNHIYYLDNKDWHGADKYYEYPCVYTSVLIDNFLGIQHSLNADLFIKPNLNGYGTIEFTNPLYNIRYTITAKEFKLKNLSNKQRSFAVDLSSVFKGRQLKLVTKSKEGATSSDGIVVLSANEEANWILNN</sequence>
<evidence type="ECO:0000256" key="1">
    <source>
        <dbReference type="SAM" id="SignalP"/>
    </source>
</evidence>
<dbReference type="InterPro" id="IPR008928">
    <property type="entry name" value="6-hairpin_glycosidase_sf"/>
</dbReference>
<dbReference type="SUPFAM" id="SSF48208">
    <property type="entry name" value="Six-hairpin glycosidases"/>
    <property type="match status" value="1"/>
</dbReference>
<reference evidence="2" key="2">
    <citation type="submission" date="2020-10" db="EMBL/GenBank/DDBJ databases">
        <title>Mucilaginibacter sp. nov., isolated from soil.</title>
        <authorList>
            <person name="Jeon C.O."/>
        </authorList>
    </citation>
    <scope>NUCLEOTIDE SEQUENCE</scope>
    <source>
        <strain evidence="2">R11</strain>
    </source>
</reference>
<keyword evidence="1" id="KW-0732">Signal</keyword>
<evidence type="ECO:0000313" key="3">
    <source>
        <dbReference type="Proteomes" id="UP000638732"/>
    </source>
</evidence>
<protein>
    <recommendedName>
        <fullName evidence="4">Alpha-L-rhamnosidase six-hairpin glycosidase domain-containing protein</fullName>
    </recommendedName>
</protein>
<feature type="signal peptide" evidence="1">
    <location>
        <begin position="1"/>
        <end position="18"/>
    </location>
</feature>
<dbReference type="GO" id="GO:0005975">
    <property type="term" value="P:carbohydrate metabolic process"/>
    <property type="evidence" value="ECO:0007669"/>
    <property type="project" value="InterPro"/>
</dbReference>
<dbReference type="InterPro" id="IPR012341">
    <property type="entry name" value="6hp_glycosidase-like_sf"/>
</dbReference>